<evidence type="ECO:0000313" key="14">
    <source>
        <dbReference type="EMBL" id="KAK5998070.1"/>
    </source>
</evidence>
<evidence type="ECO:0000313" key="15">
    <source>
        <dbReference type="Proteomes" id="UP001338125"/>
    </source>
</evidence>
<protein>
    <recommendedName>
        <fullName evidence="11">enoyl-[acyl-carrier-protein] reductase</fullName>
        <ecNumber evidence="11">1.3.1.104</ecNumber>
    </recommendedName>
</protein>
<dbReference type="InterPro" id="IPR011032">
    <property type="entry name" value="GroES-like_sf"/>
</dbReference>
<evidence type="ECO:0000256" key="8">
    <source>
        <dbReference type="ARBA" id="ARBA00023098"/>
    </source>
</evidence>
<proteinExistence type="inferred from homology"/>
<keyword evidence="6" id="KW-0809">Transit peptide</keyword>
<evidence type="ECO:0000256" key="10">
    <source>
        <dbReference type="ARBA" id="ARBA00023160"/>
    </source>
</evidence>
<evidence type="ECO:0000256" key="2">
    <source>
        <dbReference type="ARBA" id="ARBA00010371"/>
    </source>
</evidence>
<keyword evidence="3" id="KW-0444">Lipid biosynthesis</keyword>
<dbReference type="InterPro" id="IPR051034">
    <property type="entry name" value="Mito_Enoyl-ACP_Reductase"/>
</dbReference>
<keyword evidence="10" id="KW-0275">Fatty acid biosynthesis</keyword>
<dbReference type="InterPro" id="IPR036291">
    <property type="entry name" value="NAD(P)-bd_dom_sf"/>
</dbReference>
<evidence type="ECO:0000256" key="6">
    <source>
        <dbReference type="ARBA" id="ARBA00022946"/>
    </source>
</evidence>
<dbReference type="InterPro" id="IPR020843">
    <property type="entry name" value="ER"/>
</dbReference>
<gene>
    <name evidence="14" type="ORF">PT974_00442</name>
</gene>
<dbReference type="PANTHER" id="PTHR43981">
    <property type="entry name" value="ENOYL-[ACYL-CARRIER-PROTEIN] REDUCTASE, MITOCHONDRIAL"/>
    <property type="match status" value="1"/>
</dbReference>
<evidence type="ECO:0000256" key="7">
    <source>
        <dbReference type="ARBA" id="ARBA00023002"/>
    </source>
</evidence>
<comment type="similarity">
    <text evidence="2">Belongs to the zinc-containing alcohol dehydrogenase family. Quinone oxidoreductase subfamily.</text>
</comment>
<dbReference type="CDD" id="cd08290">
    <property type="entry name" value="ETR"/>
    <property type="match status" value="1"/>
</dbReference>
<evidence type="ECO:0000256" key="3">
    <source>
        <dbReference type="ARBA" id="ARBA00022516"/>
    </source>
</evidence>
<feature type="domain" description="Enoyl reductase (ER)" evidence="13">
    <location>
        <begin position="13"/>
        <end position="353"/>
    </location>
</feature>
<dbReference type="SUPFAM" id="SSF50129">
    <property type="entry name" value="GroES-like"/>
    <property type="match status" value="1"/>
</dbReference>
<comment type="caution">
    <text evidence="14">The sequence shown here is derived from an EMBL/GenBank/DDBJ whole genome shotgun (WGS) entry which is preliminary data.</text>
</comment>
<organism evidence="14 15">
    <name type="scientific">Cladobotryum mycophilum</name>
    <dbReference type="NCBI Taxonomy" id="491253"/>
    <lineage>
        <taxon>Eukaryota</taxon>
        <taxon>Fungi</taxon>
        <taxon>Dikarya</taxon>
        <taxon>Ascomycota</taxon>
        <taxon>Pezizomycotina</taxon>
        <taxon>Sordariomycetes</taxon>
        <taxon>Hypocreomycetidae</taxon>
        <taxon>Hypocreales</taxon>
        <taxon>Hypocreaceae</taxon>
        <taxon>Cladobotryum</taxon>
    </lineage>
</organism>
<dbReference type="Gene3D" id="3.40.50.720">
    <property type="entry name" value="NAD(P)-binding Rossmann-like Domain"/>
    <property type="match status" value="1"/>
</dbReference>
<evidence type="ECO:0000259" key="13">
    <source>
        <dbReference type="SMART" id="SM00829"/>
    </source>
</evidence>
<accession>A0ABR0T226</accession>
<keyword evidence="8" id="KW-0443">Lipid metabolism</keyword>
<evidence type="ECO:0000256" key="11">
    <source>
        <dbReference type="ARBA" id="ARBA00038963"/>
    </source>
</evidence>
<keyword evidence="5" id="KW-0521">NADP</keyword>
<dbReference type="EMBL" id="JAVFKD010000001">
    <property type="protein sequence ID" value="KAK5998070.1"/>
    <property type="molecule type" value="Genomic_DNA"/>
</dbReference>
<dbReference type="Pfam" id="PF08240">
    <property type="entry name" value="ADH_N"/>
    <property type="match status" value="1"/>
</dbReference>
<evidence type="ECO:0000256" key="4">
    <source>
        <dbReference type="ARBA" id="ARBA00022832"/>
    </source>
</evidence>
<dbReference type="Proteomes" id="UP001338125">
    <property type="component" value="Unassembled WGS sequence"/>
</dbReference>
<sequence length="355" mass="39419">MSETLVFSYGSPNPVEGLHLRSAPLPECGPEQVVVQFLASPINPLDFLVLYAKYPAKPQNTIEGEDGKQLAIPGSDGAGRIIQAGPAVRNLSVGDVVILRSHCRGTWRTHAVFEEGDLIRVPNTIDARLASILRMGVAPAHFLLREYHTIEPGEWIMQNAATGTISHFVGQLAQIYGIKVISIIRDRSTADELERTKRSLRSHGASLVLTEEELRTTTELRSKRIVMAIDSVSDDTLARDMAAHLVPGATFITAGFLGVASRPEVNLRQFLWTRNITLKPFRLSDCLSKRDPQQQASLFEWFADLLKRGSLKAPSLEYIHWKQGEEGLERKLQEAITKHDQGEAGQRKKILVFGE</sequence>
<keyword evidence="9" id="KW-0496">Mitochondrion</keyword>
<evidence type="ECO:0000256" key="1">
    <source>
        <dbReference type="ARBA" id="ARBA00004173"/>
    </source>
</evidence>
<comment type="subcellular location">
    <subcellularLocation>
        <location evidence="1">Mitochondrion</location>
    </subcellularLocation>
</comment>
<dbReference type="SUPFAM" id="SSF51735">
    <property type="entry name" value="NAD(P)-binding Rossmann-fold domains"/>
    <property type="match status" value="1"/>
</dbReference>
<dbReference type="EC" id="1.3.1.104" evidence="11"/>
<dbReference type="SMART" id="SM00829">
    <property type="entry name" value="PKS_ER"/>
    <property type="match status" value="1"/>
</dbReference>
<keyword evidence="7" id="KW-0560">Oxidoreductase</keyword>
<keyword evidence="15" id="KW-1185">Reference proteome</keyword>
<comment type="catalytic activity">
    <reaction evidence="12">
        <text>a 2,3-saturated acyl-[ACP] + NADP(+) = a (2E)-enoyl-[ACP] + NADPH + H(+)</text>
        <dbReference type="Rhea" id="RHEA:22564"/>
        <dbReference type="Rhea" id="RHEA-COMP:9925"/>
        <dbReference type="Rhea" id="RHEA-COMP:9926"/>
        <dbReference type="ChEBI" id="CHEBI:15378"/>
        <dbReference type="ChEBI" id="CHEBI:57783"/>
        <dbReference type="ChEBI" id="CHEBI:58349"/>
        <dbReference type="ChEBI" id="CHEBI:78784"/>
        <dbReference type="ChEBI" id="CHEBI:78785"/>
        <dbReference type="EC" id="1.3.1.104"/>
    </reaction>
</comment>
<reference evidence="14 15" key="1">
    <citation type="submission" date="2024-01" db="EMBL/GenBank/DDBJ databases">
        <title>Complete genome of Cladobotryum mycophilum ATHUM6906.</title>
        <authorList>
            <person name="Christinaki A.C."/>
            <person name="Myridakis A.I."/>
            <person name="Kouvelis V.N."/>
        </authorList>
    </citation>
    <scope>NUCLEOTIDE SEQUENCE [LARGE SCALE GENOMIC DNA]</scope>
    <source>
        <strain evidence="14 15">ATHUM6906</strain>
    </source>
</reference>
<evidence type="ECO:0000256" key="5">
    <source>
        <dbReference type="ARBA" id="ARBA00022857"/>
    </source>
</evidence>
<dbReference type="InterPro" id="IPR013154">
    <property type="entry name" value="ADH-like_N"/>
</dbReference>
<keyword evidence="4" id="KW-0276">Fatty acid metabolism</keyword>
<dbReference type="Gene3D" id="3.90.180.10">
    <property type="entry name" value="Medium-chain alcohol dehydrogenases, catalytic domain"/>
    <property type="match status" value="1"/>
</dbReference>
<dbReference type="PANTHER" id="PTHR43981:SF2">
    <property type="entry name" value="ENOYL-[ACYL-CARRIER-PROTEIN] REDUCTASE, MITOCHONDRIAL"/>
    <property type="match status" value="1"/>
</dbReference>
<evidence type="ECO:0000256" key="9">
    <source>
        <dbReference type="ARBA" id="ARBA00023128"/>
    </source>
</evidence>
<evidence type="ECO:0000256" key="12">
    <source>
        <dbReference type="ARBA" id="ARBA00048843"/>
    </source>
</evidence>
<name>A0ABR0T226_9HYPO</name>